<evidence type="ECO:0000313" key="2">
    <source>
        <dbReference type="Proteomes" id="UP000499080"/>
    </source>
</evidence>
<dbReference type="Proteomes" id="UP000499080">
    <property type="component" value="Unassembled WGS sequence"/>
</dbReference>
<evidence type="ECO:0000313" key="1">
    <source>
        <dbReference type="EMBL" id="GBN16353.1"/>
    </source>
</evidence>
<dbReference type="EMBL" id="BGPR01006138">
    <property type="protein sequence ID" value="GBN16353.1"/>
    <property type="molecule type" value="Genomic_DNA"/>
</dbReference>
<protein>
    <submittedName>
        <fullName evidence="1">Uncharacterized protein</fullName>
    </submittedName>
</protein>
<accession>A0A4Y2LQP1</accession>
<comment type="caution">
    <text evidence="1">The sequence shown here is derived from an EMBL/GenBank/DDBJ whole genome shotgun (WGS) entry which is preliminary data.</text>
</comment>
<gene>
    <name evidence="1" type="ORF">AVEN_181108_1</name>
</gene>
<name>A0A4Y2LQP1_ARAVE</name>
<dbReference type="AlphaFoldDB" id="A0A4Y2LQP1"/>
<proteinExistence type="predicted"/>
<feature type="non-terminal residue" evidence="1">
    <location>
        <position position="44"/>
    </location>
</feature>
<reference evidence="1 2" key="1">
    <citation type="journal article" date="2019" name="Sci. Rep.">
        <title>Orb-weaving spider Araneus ventricosus genome elucidates the spidroin gene catalogue.</title>
        <authorList>
            <person name="Kono N."/>
            <person name="Nakamura H."/>
            <person name="Ohtoshi R."/>
            <person name="Moran D.A.P."/>
            <person name="Shinohara A."/>
            <person name="Yoshida Y."/>
            <person name="Fujiwara M."/>
            <person name="Mori M."/>
            <person name="Tomita M."/>
            <person name="Arakawa K."/>
        </authorList>
    </citation>
    <scope>NUCLEOTIDE SEQUENCE [LARGE SCALE GENOMIC DNA]</scope>
</reference>
<organism evidence="1 2">
    <name type="scientific">Araneus ventricosus</name>
    <name type="common">Orbweaver spider</name>
    <name type="synonym">Epeira ventricosa</name>
    <dbReference type="NCBI Taxonomy" id="182803"/>
    <lineage>
        <taxon>Eukaryota</taxon>
        <taxon>Metazoa</taxon>
        <taxon>Ecdysozoa</taxon>
        <taxon>Arthropoda</taxon>
        <taxon>Chelicerata</taxon>
        <taxon>Arachnida</taxon>
        <taxon>Araneae</taxon>
        <taxon>Araneomorphae</taxon>
        <taxon>Entelegynae</taxon>
        <taxon>Araneoidea</taxon>
        <taxon>Araneidae</taxon>
        <taxon>Araneus</taxon>
    </lineage>
</organism>
<sequence>MKILKPTLNYGLLFLTILPVMAALKCFSKKKVVPIDERIECPGF</sequence>
<keyword evidence="2" id="KW-1185">Reference proteome</keyword>